<evidence type="ECO:0000256" key="8">
    <source>
        <dbReference type="ARBA" id="ARBA00047417"/>
    </source>
</evidence>
<dbReference type="NCBIfam" id="TIGR00066">
    <property type="entry name" value="g_glut_trans"/>
    <property type="match status" value="1"/>
</dbReference>
<keyword evidence="9" id="KW-0317">Glutathione biosynthesis</keyword>
<dbReference type="PANTHER" id="PTHR43199">
    <property type="entry name" value="GLUTATHIONE HYDROLASE"/>
    <property type="match status" value="1"/>
</dbReference>
<evidence type="ECO:0000256" key="7">
    <source>
        <dbReference type="ARBA" id="ARBA00023315"/>
    </source>
</evidence>
<dbReference type="EC" id="2.3.2.2" evidence="9"/>
<comment type="catalytic activity">
    <reaction evidence="8 9">
        <text>an N-terminal (5-L-glutamyl)-[peptide] + an alpha-amino acid = 5-L-glutamyl amino acid + an N-terminal L-alpha-aminoacyl-[peptide]</text>
        <dbReference type="Rhea" id="RHEA:23904"/>
        <dbReference type="Rhea" id="RHEA-COMP:9780"/>
        <dbReference type="Rhea" id="RHEA-COMP:9795"/>
        <dbReference type="ChEBI" id="CHEBI:77644"/>
        <dbReference type="ChEBI" id="CHEBI:78597"/>
        <dbReference type="ChEBI" id="CHEBI:78599"/>
        <dbReference type="ChEBI" id="CHEBI:78608"/>
        <dbReference type="EC" id="2.3.2.2"/>
    </reaction>
</comment>
<keyword evidence="7 9" id="KW-0012">Acyltransferase</keyword>
<feature type="signal peptide" evidence="10">
    <location>
        <begin position="1"/>
        <end position="17"/>
    </location>
</feature>
<gene>
    <name evidence="11" type="primary">ggt</name>
    <name evidence="11" type="ORF">ACFSO8_04450</name>
</gene>
<feature type="chain" id="PRO_5046362122" description="Glutathione hydrolase proenzyme" evidence="10">
    <location>
        <begin position="18"/>
        <end position="561"/>
    </location>
</feature>
<comment type="pathway">
    <text evidence="9">Sulfur metabolism; glutathione metabolism.</text>
</comment>
<comment type="subunit">
    <text evidence="9">This enzyme consists of two polypeptide chains, which are synthesized in precursor form from a single polypeptide.</text>
</comment>
<dbReference type="EMBL" id="JBHULG010000001">
    <property type="protein sequence ID" value="MFD2544707.1"/>
    <property type="molecule type" value="Genomic_DNA"/>
</dbReference>
<evidence type="ECO:0000256" key="5">
    <source>
        <dbReference type="ARBA" id="ARBA00022801"/>
    </source>
</evidence>
<dbReference type="InterPro" id="IPR000101">
    <property type="entry name" value="GGT_peptidase"/>
</dbReference>
<dbReference type="InterPro" id="IPR055262">
    <property type="entry name" value="GGT_CS"/>
</dbReference>
<keyword evidence="4 9" id="KW-0808">Transferase</keyword>
<evidence type="ECO:0000256" key="4">
    <source>
        <dbReference type="ARBA" id="ARBA00022679"/>
    </source>
</evidence>
<keyword evidence="10" id="KW-0732">Signal</keyword>
<proteinExistence type="inferred from homology"/>
<dbReference type="InterPro" id="IPR043138">
    <property type="entry name" value="GGT_lsub"/>
</dbReference>
<dbReference type="Proteomes" id="UP001597394">
    <property type="component" value="Unassembled WGS sequence"/>
</dbReference>
<comment type="caution">
    <text evidence="11">The sequence shown here is derived from an EMBL/GenBank/DDBJ whole genome shotgun (WGS) entry which is preliminary data.</text>
</comment>
<keyword evidence="5 9" id="KW-0378">Hydrolase</keyword>
<evidence type="ECO:0000256" key="2">
    <source>
        <dbReference type="ARBA" id="ARBA00001089"/>
    </source>
</evidence>
<dbReference type="PANTHER" id="PTHR43199:SF1">
    <property type="entry name" value="GLUTATHIONE HYDROLASE PROENZYME"/>
    <property type="match status" value="1"/>
</dbReference>
<dbReference type="EC" id="3.4.19.13" evidence="9"/>
<comment type="PTM">
    <text evidence="9">Cleaved by autocatalysis into a large and a small subunit.</text>
</comment>
<evidence type="ECO:0000313" key="12">
    <source>
        <dbReference type="Proteomes" id="UP001597394"/>
    </source>
</evidence>
<comment type="similarity">
    <text evidence="3 9">Belongs to the gamma-glutamyltransferase family.</text>
</comment>
<dbReference type="PRINTS" id="PR01210">
    <property type="entry name" value="GGTRANSPTASE"/>
</dbReference>
<dbReference type="Gene3D" id="3.60.20.40">
    <property type="match status" value="1"/>
</dbReference>
<dbReference type="SUPFAM" id="SSF56235">
    <property type="entry name" value="N-terminal nucleophile aminohydrolases (Ntn hydrolases)"/>
    <property type="match status" value="1"/>
</dbReference>
<evidence type="ECO:0000256" key="9">
    <source>
        <dbReference type="RuleBase" id="RU368036"/>
    </source>
</evidence>
<dbReference type="PROSITE" id="PS00462">
    <property type="entry name" value="G_GLU_TRANSPEPTIDASE"/>
    <property type="match status" value="1"/>
</dbReference>
<name>A0ABW5KAN0_9FLAO</name>
<keyword evidence="6 9" id="KW-0865">Zymogen</keyword>
<dbReference type="GO" id="GO:0103068">
    <property type="term" value="F:leukotriene C4 gamma-glutamyl transferase activity"/>
    <property type="evidence" value="ECO:0007669"/>
    <property type="project" value="UniProtKB-EC"/>
</dbReference>
<protein>
    <recommendedName>
        <fullName evidence="9">Glutathione hydrolase proenzyme</fullName>
        <ecNumber evidence="9">2.3.2.2</ecNumber>
        <ecNumber evidence="9">3.4.19.13</ecNumber>
    </recommendedName>
    <component>
        <recommendedName>
            <fullName evidence="9">Glutathione hydrolase large chain</fullName>
        </recommendedName>
    </component>
    <component>
        <recommendedName>
            <fullName evidence="9">Glutathione hydrolase small chain</fullName>
        </recommendedName>
    </component>
</protein>
<comment type="catalytic activity">
    <reaction evidence="2 9">
        <text>glutathione + H2O = L-cysteinylglycine + L-glutamate</text>
        <dbReference type="Rhea" id="RHEA:28807"/>
        <dbReference type="ChEBI" id="CHEBI:15377"/>
        <dbReference type="ChEBI" id="CHEBI:29985"/>
        <dbReference type="ChEBI" id="CHEBI:57925"/>
        <dbReference type="ChEBI" id="CHEBI:61694"/>
        <dbReference type="EC" id="3.4.19.13"/>
    </reaction>
</comment>
<keyword evidence="12" id="KW-1185">Reference proteome</keyword>
<evidence type="ECO:0000313" key="11">
    <source>
        <dbReference type="EMBL" id="MFD2544707.1"/>
    </source>
</evidence>
<reference evidence="12" key="1">
    <citation type="journal article" date="2019" name="Int. J. Syst. Evol. Microbiol.">
        <title>The Global Catalogue of Microorganisms (GCM) 10K type strain sequencing project: providing services to taxonomists for standard genome sequencing and annotation.</title>
        <authorList>
            <consortium name="The Broad Institute Genomics Platform"/>
            <consortium name="The Broad Institute Genome Sequencing Center for Infectious Disease"/>
            <person name="Wu L."/>
            <person name="Ma J."/>
        </authorList>
    </citation>
    <scope>NUCLEOTIDE SEQUENCE [LARGE SCALE GENOMIC DNA]</scope>
    <source>
        <strain evidence="12">KCTC 52204</strain>
    </source>
</reference>
<dbReference type="InterPro" id="IPR051792">
    <property type="entry name" value="GGT_bact"/>
</dbReference>
<dbReference type="Pfam" id="PF01019">
    <property type="entry name" value="G_glu_transpept"/>
    <property type="match status" value="1"/>
</dbReference>
<dbReference type="Gene3D" id="1.10.246.130">
    <property type="match status" value="1"/>
</dbReference>
<accession>A0ABW5KAN0</accession>
<organism evidence="11 12">
    <name type="scientific">Kaistella montana</name>
    <dbReference type="NCBI Taxonomy" id="1849733"/>
    <lineage>
        <taxon>Bacteria</taxon>
        <taxon>Pseudomonadati</taxon>
        <taxon>Bacteroidota</taxon>
        <taxon>Flavobacteriia</taxon>
        <taxon>Flavobacteriales</taxon>
        <taxon>Weeksellaceae</taxon>
        <taxon>Chryseobacterium group</taxon>
        <taxon>Kaistella</taxon>
    </lineage>
</organism>
<dbReference type="RefSeq" id="WP_255927991.1">
    <property type="nucleotide sequence ID" value="NZ_JANFQP010000001.1"/>
</dbReference>
<sequence length="561" mass="61430">MKKSLFLLVFSANAVFAQFTDFNIIKEIHTQNKGLVVSAHPLASEAGAKMMKMGGNAFDAAIATQYALAVVYPQAGNIGGGGFLVGVKNNGEQFTIDFRETAPAKTSRDMYLDKNGKANTTLSQYGRLAAGVPGSIAGFYATLKHAKLPMEKLIQPAIDLAEQGFAITEKEASLLNDQMKHFNEHNKIKSVFQKTEPWKQGDILVQKDLAETLKRIQKYGEKGFYEGKTAELIVAEMKRGNGIITLNDLKNYKVAERKPIVFDYKGNEIVSMPLPSSGGILLAQMLKMASYENLEKYQQNSAEAVQIMVEAERRAYADRAEFMGDPNFIDDKTQMLISDSYLKNRWKSFNKNLATPSSEVGKIIPQPKESTETTHISIIDKEGNAVAITTTLNGYYGSKVVVAGAGFFLNNEMDDFSIKPGVPNMFGAVGGEANKIEPGKRMLSSMTPTIVLKNGKPYIVVGTPGGTTIPTSVYQSIVNVLDFKLSPNLSVNAPKFHHQWLPETIAVEKGFPETTIKDLESKNYKFDRITQIGKTEMIVINENGNATAVADGRGDDSVAAE</sequence>
<evidence type="ECO:0000256" key="6">
    <source>
        <dbReference type="ARBA" id="ARBA00023145"/>
    </source>
</evidence>
<comment type="catalytic activity">
    <reaction evidence="1 9">
        <text>an S-substituted glutathione + H2O = an S-substituted L-cysteinylglycine + L-glutamate</text>
        <dbReference type="Rhea" id="RHEA:59468"/>
        <dbReference type="ChEBI" id="CHEBI:15377"/>
        <dbReference type="ChEBI" id="CHEBI:29985"/>
        <dbReference type="ChEBI" id="CHEBI:90779"/>
        <dbReference type="ChEBI" id="CHEBI:143103"/>
        <dbReference type="EC" id="3.4.19.13"/>
    </reaction>
</comment>
<dbReference type="InterPro" id="IPR029055">
    <property type="entry name" value="Ntn_hydrolases_N"/>
</dbReference>
<dbReference type="InterPro" id="IPR043137">
    <property type="entry name" value="GGT_ssub_C"/>
</dbReference>
<evidence type="ECO:0000256" key="10">
    <source>
        <dbReference type="SAM" id="SignalP"/>
    </source>
</evidence>
<evidence type="ECO:0000256" key="3">
    <source>
        <dbReference type="ARBA" id="ARBA00009381"/>
    </source>
</evidence>
<evidence type="ECO:0000256" key="1">
    <source>
        <dbReference type="ARBA" id="ARBA00001049"/>
    </source>
</evidence>